<evidence type="ECO:0000313" key="3">
    <source>
        <dbReference type="Proteomes" id="UP000664132"/>
    </source>
</evidence>
<organism evidence="2 3">
    <name type="scientific">Cadophora malorum</name>
    <dbReference type="NCBI Taxonomy" id="108018"/>
    <lineage>
        <taxon>Eukaryota</taxon>
        <taxon>Fungi</taxon>
        <taxon>Dikarya</taxon>
        <taxon>Ascomycota</taxon>
        <taxon>Pezizomycotina</taxon>
        <taxon>Leotiomycetes</taxon>
        <taxon>Helotiales</taxon>
        <taxon>Ploettnerulaceae</taxon>
        <taxon>Cadophora</taxon>
    </lineage>
</organism>
<gene>
    <name evidence="2" type="ORF">IFR04_008618</name>
</gene>
<keyword evidence="1" id="KW-0732">Signal</keyword>
<evidence type="ECO:0000313" key="2">
    <source>
        <dbReference type="EMBL" id="KAG4418260.1"/>
    </source>
</evidence>
<dbReference type="AlphaFoldDB" id="A0A8H7TAZ8"/>
<feature type="signal peptide" evidence="1">
    <location>
        <begin position="1"/>
        <end position="19"/>
    </location>
</feature>
<dbReference type="OrthoDB" id="3531355at2759"/>
<name>A0A8H7TAZ8_9HELO</name>
<dbReference type="Proteomes" id="UP000664132">
    <property type="component" value="Unassembled WGS sequence"/>
</dbReference>
<feature type="chain" id="PRO_5034705594" evidence="1">
    <location>
        <begin position="20"/>
        <end position="74"/>
    </location>
</feature>
<accession>A0A8H7TAZ8</accession>
<protein>
    <submittedName>
        <fullName evidence="2">Uncharacterized protein</fullName>
    </submittedName>
</protein>
<reference evidence="2" key="1">
    <citation type="submission" date="2021-02" db="EMBL/GenBank/DDBJ databases">
        <title>Genome sequence Cadophora malorum strain M34.</title>
        <authorList>
            <person name="Stefanovic E."/>
            <person name="Vu D."/>
            <person name="Scully C."/>
            <person name="Dijksterhuis J."/>
            <person name="Roader J."/>
            <person name="Houbraken J."/>
        </authorList>
    </citation>
    <scope>NUCLEOTIDE SEQUENCE</scope>
    <source>
        <strain evidence="2">M34</strain>
    </source>
</reference>
<proteinExistence type="predicted"/>
<comment type="caution">
    <text evidence="2">The sequence shown here is derived from an EMBL/GenBank/DDBJ whole genome shotgun (WGS) entry which is preliminary data.</text>
</comment>
<evidence type="ECO:0000256" key="1">
    <source>
        <dbReference type="SAM" id="SignalP"/>
    </source>
</evidence>
<keyword evidence="3" id="KW-1185">Reference proteome</keyword>
<dbReference type="EMBL" id="JAFJYH010000133">
    <property type="protein sequence ID" value="KAG4418260.1"/>
    <property type="molecule type" value="Genomic_DNA"/>
</dbReference>
<sequence>MHAASLMFGLVCAAQIAFGLPTTVDGVDRRFNGGNADLAAMVAHGGSAVSAREPTEAEIANRAMYRRISGTGGS</sequence>